<dbReference type="AlphaFoldDB" id="A0A2P5C8E3"/>
<reference evidence="2" key="1">
    <citation type="submission" date="2016-06" db="EMBL/GenBank/DDBJ databases">
        <title>Parallel loss of symbiosis genes in relatives of nitrogen-fixing non-legume Parasponia.</title>
        <authorList>
            <person name="Van Velzen R."/>
            <person name="Holmer R."/>
            <person name="Bu F."/>
            <person name="Rutten L."/>
            <person name="Van Zeijl A."/>
            <person name="Liu W."/>
            <person name="Santuari L."/>
            <person name="Cao Q."/>
            <person name="Sharma T."/>
            <person name="Shen D."/>
            <person name="Roswanjaya Y."/>
            <person name="Wardhani T."/>
            <person name="Kalhor M.S."/>
            <person name="Jansen J."/>
            <person name="Van den Hoogen J."/>
            <person name="Gungor B."/>
            <person name="Hartog M."/>
            <person name="Hontelez J."/>
            <person name="Verver J."/>
            <person name="Yang W.-C."/>
            <person name="Schijlen E."/>
            <person name="Repin R."/>
            <person name="Schilthuizen M."/>
            <person name="Schranz E."/>
            <person name="Heidstra R."/>
            <person name="Miyata K."/>
            <person name="Fedorova E."/>
            <person name="Kohlen W."/>
            <person name="Bisseling T."/>
            <person name="Smit S."/>
            <person name="Geurts R."/>
        </authorList>
    </citation>
    <scope>NUCLEOTIDE SEQUENCE [LARGE SCALE GENOMIC DNA]</scope>
    <source>
        <strain evidence="2">cv. WU1-14</strain>
    </source>
</reference>
<gene>
    <name evidence="1" type="ORF">PanWU01x14_174630</name>
</gene>
<name>A0A2P5C8E3_PARAD</name>
<sequence length="73" mass="8240">MAIFDPDSMWLRYIYIDDPCDDKNPTRPVWSQMDAGIFTGDKKSERPLFVFSVDGSCSDGWRPARGGAGEAHR</sequence>
<proteinExistence type="predicted"/>
<comment type="caution">
    <text evidence="1">The sequence shown here is derived from an EMBL/GenBank/DDBJ whole genome shotgun (WGS) entry which is preliminary data.</text>
</comment>
<evidence type="ECO:0000313" key="2">
    <source>
        <dbReference type="Proteomes" id="UP000237105"/>
    </source>
</evidence>
<keyword evidence="2" id="KW-1185">Reference proteome</keyword>
<dbReference type="EMBL" id="JXTB01000160">
    <property type="protein sequence ID" value="PON57346.1"/>
    <property type="molecule type" value="Genomic_DNA"/>
</dbReference>
<accession>A0A2P5C8E3</accession>
<evidence type="ECO:0000313" key="1">
    <source>
        <dbReference type="EMBL" id="PON57346.1"/>
    </source>
</evidence>
<organism evidence="1 2">
    <name type="scientific">Parasponia andersonii</name>
    <name type="common">Sponia andersonii</name>
    <dbReference type="NCBI Taxonomy" id="3476"/>
    <lineage>
        <taxon>Eukaryota</taxon>
        <taxon>Viridiplantae</taxon>
        <taxon>Streptophyta</taxon>
        <taxon>Embryophyta</taxon>
        <taxon>Tracheophyta</taxon>
        <taxon>Spermatophyta</taxon>
        <taxon>Magnoliopsida</taxon>
        <taxon>eudicotyledons</taxon>
        <taxon>Gunneridae</taxon>
        <taxon>Pentapetalae</taxon>
        <taxon>rosids</taxon>
        <taxon>fabids</taxon>
        <taxon>Rosales</taxon>
        <taxon>Cannabaceae</taxon>
        <taxon>Parasponia</taxon>
    </lineage>
</organism>
<dbReference type="Proteomes" id="UP000237105">
    <property type="component" value="Unassembled WGS sequence"/>
</dbReference>
<protein>
    <submittedName>
        <fullName evidence="1">Uncharacterized protein</fullName>
    </submittedName>
</protein>